<accession>A0B7S8</accession>
<evidence type="ECO:0000256" key="1">
    <source>
        <dbReference type="ARBA" id="ARBA00006739"/>
    </source>
</evidence>
<dbReference type="KEGG" id="mtp:Mthe_0964"/>
<dbReference type="PANTHER" id="PTHR43179:SF12">
    <property type="entry name" value="GALACTOFURANOSYLTRANSFERASE GLFT2"/>
    <property type="match status" value="1"/>
</dbReference>
<dbReference type="NCBIfam" id="TIGR01556">
    <property type="entry name" value="rhamnosyltran"/>
    <property type="match status" value="1"/>
</dbReference>
<gene>
    <name evidence="5" type="ordered locus">Mthe_0964</name>
</gene>
<comment type="similarity">
    <text evidence="1">Belongs to the glycosyltransferase 2 family.</text>
</comment>
<dbReference type="SUPFAM" id="SSF53448">
    <property type="entry name" value="Nucleotide-diphospho-sugar transferases"/>
    <property type="match status" value="1"/>
</dbReference>
<name>A0B7S8_METTP</name>
<dbReference type="PANTHER" id="PTHR43179">
    <property type="entry name" value="RHAMNOSYLTRANSFERASE WBBL"/>
    <property type="match status" value="1"/>
</dbReference>
<protein>
    <submittedName>
        <fullName evidence="5">Glycosyl transferase, family 2</fullName>
    </submittedName>
</protein>
<keyword evidence="2" id="KW-0328">Glycosyltransferase</keyword>
<reference evidence="5 6" key="1">
    <citation type="submission" date="2006-10" db="EMBL/GenBank/DDBJ databases">
        <title>Complete sequence of Methanosaeta thermophila PT.</title>
        <authorList>
            <consortium name="US DOE Joint Genome Institute"/>
            <person name="Copeland A."/>
            <person name="Lucas S."/>
            <person name="Lapidus A."/>
            <person name="Barry K."/>
            <person name="Detter J.C."/>
            <person name="Glavina del Rio T."/>
            <person name="Hammon N."/>
            <person name="Israni S."/>
            <person name="Pitluck S."/>
            <person name="Chain P."/>
            <person name="Malfatti S."/>
            <person name="Shin M."/>
            <person name="Vergez L."/>
            <person name="Schmutz J."/>
            <person name="Larimer F."/>
            <person name="Land M."/>
            <person name="Hauser L."/>
            <person name="Kyrpides N."/>
            <person name="Kim E."/>
            <person name="Smith K.S."/>
            <person name="Ingram-Smith C."/>
            <person name="Richardson P."/>
        </authorList>
    </citation>
    <scope>NUCLEOTIDE SEQUENCE [LARGE SCALE GENOMIC DNA]</scope>
    <source>
        <strain evidence="6">DSM 6194 / JCM 14653 / NBRC 101360 / PT</strain>
    </source>
</reference>
<evidence type="ECO:0000256" key="3">
    <source>
        <dbReference type="ARBA" id="ARBA00022679"/>
    </source>
</evidence>
<dbReference type="Proteomes" id="UP000000674">
    <property type="component" value="Chromosome"/>
</dbReference>
<dbReference type="InterPro" id="IPR029044">
    <property type="entry name" value="Nucleotide-diphossugar_trans"/>
</dbReference>
<keyword evidence="3 5" id="KW-0808">Transferase</keyword>
<proteinExistence type="inferred from homology"/>
<organism evidence="5 6">
    <name type="scientific">Methanothrix thermoacetophila (strain DSM 6194 / JCM 14653 / NBRC 101360 / PT)</name>
    <name type="common">Methanosaeta thermophila</name>
    <dbReference type="NCBI Taxonomy" id="349307"/>
    <lineage>
        <taxon>Archaea</taxon>
        <taxon>Methanobacteriati</taxon>
        <taxon>Methanobacteriota</taxon>
        <taxon>Stenosarchaea group</taxon>
        <taxon>Methanomicrobia</taxon>
        <taxon>Methanotrichales</taxon>
        <taxon>Methanotrichaceae</taxon>
        <taxon>Methanothrix</taxon>
    </lineage>
</organism>
<dbReference type="CAZy" id="GT2">
    <property type="family name" value="Glycosyltransferase Family 2"/>
</dbReference>
<keyword evidence="6" id="KW-1185">Reference proteome</keyword>
<dbReference type="Pfam" id="PF00535">
    <property type="entry name" value="Glycos_transf_2"/>
    <property type="match status" value="1"/>
</dbReference>
<evidence type="ECO:0000313" key="6">
    <source>
        <dbReference type="Proteomes" id="UP000000674"/>
    </source>
</evidence>
<dbReference type="AlphaFoldDB" id="A0B7S8"/>
<evidence type="ECO:0000313" key="5">
    <source>
        <dbReference type="EMBL" id="ABK14752.1"/>
    </source>
</evidence>
<dbReference type="STRING" id="349307.Mthe_0964"/>
<dbReference type="Gene3D" id="3.90.550.10">
    <property type="entry name" value="Spore Coat Polysaccharide Biosynthesis Protein SpsA, Chain A"/>
    <property type="match status" value="1"/>
</dbReference>
<dbReference type="EMBL" id="CP000477">
    <property type="protein sequence ID" value="ABK14752.1"/>
    <property type="molecule type" value="Genomic_DNA"/>
</dbReference>
<dbReference type="InterPro" id="IPR001173">
    <property type="entry name" value="Glyco_trans_2-like"/>
</dbReference>
<evidence type="ECO:0000256" key="2">
    <source>
        <dbReference type="ARBA" id="ARBA00022676"/>
    </source>
</evidence>
<dbReference type="HOGENOM" id="CLU_023845_9_1_2"/>
<dbReference type="CDD" id="cd02526">
    <property type="entry name" value="GT2_RfbF_like"/>
    <property type="match status" value="1"/>
</dbReference>
<feature type="domain" description="Glycosyltransferase 2-like" evidence="4">
    <location>
        <begin position="7"/>
        <end position="147"/>
    </location>
</feature>
<dbReference type="GO" id="GO:0016757">
    <property type="term" value="F:glycosyltransferase activity"/>
    <property type="evidence" value="ECO:0007669"/>
    <property type="project" value="UniProtKB-KW"/>
</dbReference>
<sequence length="297" mass="34366">MYKVFAIIVTYKPNVRVLIKTIYSLKDQVYKIIIVDNTEDGFNFQQILTANNYKIKIIKLWNNYGIGKAQNIGIKIAIDEGAEYIMLSDQDTEYPPNYIENMIKAIGDLSYNNSQIAAIGPSYEDLNKDGRRGYFVIFNSFFIKRIYAKEGCLPVSQLLATGMIIPVKILKSVGYMREDLFIDWVDMEWCWKARSMGYQIFGNANVVVKHVLGDKSVKVGPKYFNLRSPSRHYYMIRNGLYLALNSSYINWQMKLRLLISMFCRVLFYAILSKPHSTHLKYCLLGIYHGFIGRLGKL</sequence>
<evidence type="ECO:0000259" key="4">
    <source>
        <dbReference type="Pfam" id="PF00535"/>
    </source>
</evidence>
<dbReference type="InterPro" id="IPR006446">
    <property type="entry name" value="RhaTrfase"/>
</dbReference>